<evidence type="ECO:0000313" key="10">
    <source>
        <dbReference type="Proteomes" id="UP001209878"/>
    </source>
</evidence>
<organism evidence="9 10">
    <name type="scientific">Ridgeia piscesae</name>
    <name type="common">Tubeworm</name>
    <dbReference type="NCBI Taxonomy" id="27915"/>
    <lineage>
        <taxon>Eukaryota</taxon>
        <taxon>Metazoa</taxon>
        <taxon>Spiralia</taxon>
        <taxon>Lophotrochozoa</taxon>
        <taxon>Annelida</taxon>
        <taxon>Polychaeta</taxon>
        <taxon>Sedentaria</taxon>
        <taxon>Canalipalpata</taxon>
        <taxon>Sabellida</taxon>
        <taxon>Siboglinidae</taxon>
        <taxon>Ridgeia</taxon>
    </lineage>
</organism>
<dbReference type="EMBL" id="JAODUO010001700">
    <property type="protein sequence ID" value="KAK2159651.1"/>
    <property type="molecule type" value="Genomic_DNA"/>
</dbReference>
<accession>A0AAD9JVL8</accession>
<name>A0AAD9JVL8_RIDPI</name>
<dbReference type="GO" id="GO:0032259">
    <property type="term" value="P:methylation"/>
    <property type="evidence" value="ECO:0007669"/>
    <property type="project" value="UniProtKB-KW"/>
</dbReference>
<dbReference type="InterPro" id="IPR025714">
    <property type="entry name" value="Methyltranfer_dom"/>
</dbReference>
<feature type="non-terminal residue" evidence="9">
    <location>
        <position position="1"/>
    </location>
</feature>
<comment type="pathway">
    <text evidence="1">Phospholipid metabolism; phosphatidylcholine biosynthesis.</text>
</comment>
<evidence type="ECO:0000313" key="9">
    <source>
        <dbReference type="EMBL" id="KAK2159651.1"/>
    </source>
</evidence>
<keyword evidence="4" id="KW-0808">Transferase</keyword>
<comment type="catalytic activity">
    <reaction evidence="6">
        <text>N,N-dimethylethanolamine phosphate + S-adenosyl-L-methionine = phosphocholine + S-adenosyl-L-homocysteine + H(+)</text>
        <dbReference type="Rhea" id="RHEA:25325"/>
        <dbReference type="ChEBI" id="CHEBI:15378"/>
        <dbReference type="ChEBI" id="CHEBI:57856"/>
        <dbReference type="ChEBI" id="CHEBI:58641"/>
        <dbReference type="ChEBI" id="CHEBI:59789"/>
        <dbReference type="ChEBI" id="CHEBI:295975"/>
        <dbReference type="EC" id="2.1.1.103"/>
    </reaction>
    <physiologicalReaction direction="left-to-right" evidence="6">
        <dbReference type="Rhea" id="RHEA:25326"/>
    </physiologicalReaction>
</comment>
<gene>
    <name evidence="9" type="ORF">NP493_1702g00002</name>
</gene>
<comment type="pathway">
    <text evidence="2">Lipid metabolism.</text>
</comment>
<proteinExistence type="predicted"/>
<evidence type="ECO:0000256" key="1">
    <source>
        <dbReference type="ARBA" id="ARBA00004969"/>
    </source>
</evidence>
<dbReference type="GO" id="GO:0000234">
    <property type="term" value="F:phosphoethanolamine N-methyltransferase activity"/>
    <property type="evidence" value="ECO:0007669"/>
    <property type="project" value="UniProtKB-EC"/>
</dbReference>
<dbReference type="PANTHER" id="PTHR44307:SF2">
    <property type="entry name" value="PHOSPHOETHANOLAMINE METHYLTRANSFERASE ISOFORM X1"/>
    <property type="match status" value="1"/>
</dbReference>
<reference evidence="9" key="1">
    <citation type="journal article" date="2023" name="Mol. Biol. Evol.">
        <title>Third-Generation Sequencing Reveals the Adaptive Role of the Epigenome in Three Deep-Sea Polychaetes.</title>
        <authorList>
            <person name="Perez M."/>
            <person name="Aroh O."/>
            <person name="Sun Y."/>
            <person name="Lan Y."/>
            <person name="Juniper S.K."/>
            <person name="Young C.R."/>
            <person name="Angers B."/>
            <person name="Qian P.Y."/>
        </authorList>
    </citation>
    <scope>NUCLEOTIDE SEQUENCE</scope>
    <source>
        <strain evidence="9">R07B-5</strain>
    </source>
</reference>
<comment type="caution">
    <text evidence="9">The sequence shown here is derived from an EMBL/GenBank/DDBJ whole genome shotgun (WGS) entry which is preliminary data.</text>
</comment>
<dbReference type="Pfam" id="PF13847">
    <property type="entry name" value="Methyltransf_31"/>
    <property type="match status" value="1"/>
</dbReference>
<dbReference type="EC" id="2.1.1.103" evidence="5"/>
<keyword evidence="3" id="KW-0489">Methyltransferase</keyword>
<dbReference type="PANTHER" id="PTHR44307">
    <property type="entry name" value="PHOSPHOETHANOLAMINE METHYLTRANSFERASE"/>
    <property type="match status" value="1"/>
</dbReference>
<evidence type="ECO:0000256" key="7">
    <source>
        <dbReference type="ARBA" id="ARBA00047841"/>
    </source>
</evidence>
<feature type="domain" description="Methyltransferase" evidence="8">
    <location>
        <begin position="106"/>
        <end position="209"/>
    </location>
</feature>
<comment type="catalytic activity">
    <reaction evidence="7">
        <text>N-methylethanolamine phosphate + S-adenosyl-L-methionine = N,N-dimethylethanolamine phosphate + S-adenosyl-L-homocysteine + H(+)</text>
        <dbReference type="Rhea" id="RHEA:25321"/>
        <dbReference type="ChEBI" id="CHEBI:15378"/>
        <dbReference type="ChEBI" id="CHEBI:57781"/>
        <dbReference type="ChEBI" id="CHEBI:57856"/>
        <dbReference type="ChEBI" id="CHEBI:58641"/>
        <dbReference type="ChEBI" id="CHEBI:59789"/>
        <dbReference type="EC" id="2.1.1.103"/>
    </reaction>
    <physiologicalReaction direction="left-to-right" evidence="7">
        <dbReference type="Rhea" id="RHEA:25322"/>
    </physiologicalReaction>
</comment>
<evidence type="ECO:0000256" key="5">
    <source>
        <dbReference type="ARBA" id="ARBA00035674"/>
    </source>
</evidence>
<evidence type="ECO:0000256" key="3">
    <source>
        <dbReference type="ARBA" id="ARBA00022603"/>
    </source>
</evidence>
<keyword evidence="10" id="KW-1185">Reference proteome</keyword>
<dbReference type="SUPFAM" id="SSF53335">
    <property type="entry name" value="S-adenosyl-L-methionine-dependent methyltransferases"/>
    <property type="match status" value="1"/>
</dbReference>
<dbReference type="Proteomes" id="UP001209878">
    <property type="component" value="Unassembled WGS sequence"/>
</dbReference>
<evidence type="ECO:0000256" key="4">
    <source>
        <dbReference type="ARBA" id="ARBA00022679"/>
    </source>
</evidence>
<sequence length="314" mass="35979">NIKRTDNPTYYRRPGIYVFLLHTISAIQGGLNYGFDLIFSKSVRTYIERVKEAYTPNGFTTFREFLDNQQYSQNSILRYERIFGRNYVRTGGKETTEELVKMLKLQEGQTVLDIGCGIGGSAFYMAKTCNVNVYGLDLSASMVEIALERLSEIGDNRVQFEVSDATKRELSASSYDVVYSRDTILHIEDKKVLFTRFLPGGQLLITDYCCKEGPHSDDFSKYVTQRGYHLLSPAQYGKALEDVGFMNVIAEDRTEQFVDVLQKELSRTLAIKDDFVKEFSETDYDVIINEWKDKLVKCGQGDQRWGLFLAKKAE</sequence>
<dbReference type="AlphaFoldDB" id="A0AAD9JVL8"/>
<evidence type="ECO:0000259" key="8">
    <source>
        <dbReference type="Pfam" id="PF13847"/>
    </source>
</evidence>
<evidence type="ECO:0000256" key="6">
    <source>
        <dbReference type="ARBA" id="ARBA00047619"/>
    </source>
</evidence>
<dbReference type="CDD" id="cd02440">
    <property type="entry name" value="AdoMet_MTases"/>
    <property type="match status" value="1"/>
</dbReference>
<dbReference type="InterPro" id="IPR029063">
    <property type="entry name" value="SAM-dependent_MTases_sf"/>
</dbReference>
<protein>
    <recommendedName>
        <fullName evidence="5">phosphoethanolamine N-methyltransferase</fullName>
        <ecNumber evidence="5">2.1.1.103</ecNumber>
    </recommendedName>
</protein>
<evidence type="ECO:0000256" key="2">
    <source>
        <dbReference type="ARBA" id="ARBA00005189"/>
    </source>
</evidence>
<dbReference type="Gene3D" id="3.40.50.150">
    <property type="entry name" value="Vaccinia Virus protein VP39"/>
    <property type="match status" value="1"/>
</dbReference>